<name>A0A645DP53_9ZZZZ</name>
<dbReference type="SUPFAM" id="SSF46689">
    <property type="entry name" value="Homeodomain-like"/>
    <property type="match status" value="1"/>
</dbReference>
<sequence>MGRKSFAITSLHGYTIKELVDLKNNTNSNYSRLVLTVVTMRYQGHCNNDIIEATNLTKPSIVKHVKAWNNCGIKATIDNRGGSEKKLEPEMIDNLIDVAKNNSPIDFGFTRHTWTCGLLALYIEMTYGVKISAEVIRVLLISNGLSYKRAQAQPTKADKAEQETFKKNVRSTGNFRIFV</sequence>
<dbReference type="EMBL" id="VSSQ01038338">
    <property type="protein sequence ID" value="MPM91244.1"/>
    <property type="molecule type" value="Genomic_DNA"/>
</dbReference>
<dbReference type="AlphaFoldDB" id="A0A645DP53"/>
<comment type="caution">
    <text evidence="2">The sequence shown here is derived from an EMBL/GenBank/DDBJ whole genome shotgun (WGS) entry which is preliminary data.</text>
</comment>
<dbReference type="Pfam" id="PF13592">
    <property type="entry name" value="HTH_33"/>
    <property type="match status" value="1"/>
</dbReference>
<gene>
    <name evidence="2" type="ORF">SDC9_138371</name>
</gene>
<evidence type="ECO:0000313" key="2">
    <source>
        <dbReference type="EMBL" id="MPM91244.1"/>
    </source>
</evidence>
<dbReference type="InterPro" id="IPR009057">
    <property type="entry name" value="Homeodomain-like_sf"/>
</dbReference>
<feature type="domain" description="Winged helix-turn helix" evidence="1">
    <location>
        <begin position="113"/>
        <end position="168"/>
    </location>
</feature>
<organism evidence="2">
    <name type="scientific">bioreactor metagenome</name>
    <dbReference type="NCBI Taxonomy" id="1076179"/>
    <lineage>
        <taxon>unclassified sequences</taxon>
        <taxon>metagenomes</taxon>
        <taxon>ecological metagenomes</taxon>
    </lineage>
</organism>
<proteinExistence type="predicted"/>
<protein>
    <recommendedName>
        <fullName evidence="1">Winged helix-turn helix domain-containing protein</fullName>
    </recommendedName>
</protein>
<dbReference type="InterPro" id="IPR025959">
    <property type="entry name" value="Winged_HTH_dom"/>
</dbReference>
<reference evidence="2" key="1">
    <citation type="submission" date="2019-08" db="EMBL/GenBank/DDBJ databases">
        <authorList>
            <person name="Kucharzyk K."/>
            <person name="Murdoch R.W."/>
            <person name="Higgins S."/>
            <person name="Loffler F."/>
        </authorList>
    </citation>
    <scope>NUCLEOTIDE SEQUENCE</scope>
</reference>
<accession>A0A645DP53</accession>
<evidence type="ECO:0000259" key="1">
    <source>
        <dbReference type="Pfam" id="PF13592"/>
    </source>
</evidence>